<reference evidence="2" key="1">
    <citation type="submission" date="2020-12" db="EMBL/GenBank/DDBJ databases">
        <title>Prauserella sp. ASG 168, a novel actinomycete isolated from cave rock.</title>
        <authorList>
            <person name="Suriyachadkun C."/>
        </authorList>
    </citation>
    <scope>NUCLEOTIDE SEQUENCE</scope>
    <source>
        <strain evidence="2">ASG 168</strain>
    </source>
</reference>
<proteinExistence type="predicted"/>
<dbReference type="Pfam" id="PF03806">
    <property type="entry name" value="ABG_transport"/>
    <property type="match status" value="1"/>
</dbReference>
<keyword evidence="1" id="KW-0472">Membrane</keyword>
<feature type="transmembrane region" description="Helical" evidence="1">
    <location>
        <begin position="131"/>
        <end position="157"/>
    </location>
</feature>
<dbReference type="InterPro" id="IPR004697">
    <property type="entry name" value="AbgT"/>
</dbReference>
<dbReference type="EMBL" id="JAENJH010000001">
    <property type="protein sequence ID" value="MBK1783778.1"/>
    <property type="molecule type" value="Genomic_DNA"/>
</dbReference>
<name>A0A934V4N7_9PSEU</name>
<dbReference type="GO" id="GO:0015558">
    <property type="term" value="F:secondary active p-aminobenzoyl-glutamate transmembrane transporter activity"/>
    <property type="evidence" value="ECO:0007669"/>
    <property type="project" value="InterPro"/>
</dbReference>
<accession>A0A934V4N7</accession>
<evidence type="ECO:0000256" key="1">
    <source>
        <dbReference type="SAM" id="Phobius"/>
    </source>
</evidence>
<keyword evidence="1" id="KW-0812">Transmembrane</keyword>
<dbReference type="GO" id="GO:1902604">
    <property type="term" value="P:p-aminobenzoyl-glutamate transmembrane transport"/>
    <property type="evidence" value="ECO:0007669"/>
    <property type="project" value="InterPro"/>
</dbReference>
<feature type="transmembrane region" description="Helical" evidence="1">
    <location>
        <begin position="418"/>
        <end position="437"/>
    </location>
</feature>
<organism evidence="2 3">
    <name type="scientific">Prauserella cavernicola</name>
    <dbReference type="NCBI Taxonomy" id="2800127"/>
    <lineage>
        <taxon>Bacteria</taxon>
        <taxon>Bacillati</taxon>
        <taxon>Actinomycetota</taxon>
        <taxon>Actinomycetes</taxon>
        <taxon>Pseudonocardiales</taxon>
        <taxon>Pseudonocardiaceae</taxon>
        <taxon>Prauserella</taxon>
    </lineage>
</organism>
<feature type="transmembrane region" description="Helical" evidence="1">
    <location>
        <begin position="309"/>
        <end position="329"/>
    </location>
</feature>
<evidence type="ECO:0000313" key="3">
    <source>
        <dbReference type="Proteomes" id="UP000635245"/>
    </source>
</evidence>
<feature type="transmembrane region" description="Helical" evidence="1">
    <location>
        <begin position="215"/>
        <end position="237"/>
    </location>
</feature>
<dbReference type="Proteomes" id="UP000635245">
    <property type="component" value="Unassembled WGS sequence"/>
</dbReference>
<feature type="transmembrane region" description="Helical" evidence="1">
    <location>
        <begin position="392"/>
        <end position="411"/>
    </location>
</feature>
<gene>
    <name evidence="2" type="ORF">JHE00_05505</name>
</gene>
<feature type="transmembrane region" description="Helical" evidence="1">
    <location>
        <begin position="277"/>
        <end position="297"/>
    </location>
</feature>
<feature type="transmembrane region" description="Helical" evidence="1">
    <location>
        <begin position="350"/>
        <end position="372"/>
    </location>
</feature>
<sequence length="511" mass="53936">MTAPTSQSRASSGLQRVLRGIEVVGNKVPHPFVLFLVLISVIAVASLVLDVLGVTATSPNGEVIEVRSLLSTDGIRMALDTALENFMLFSPFGTVLVIMMGVSVATQTGYLQSLLTGIVNRVPKKLVTFSVSYLAMIAHVAGDASIVIMAPLGAIAFHLVGRSPITGMVLAYVSAAAAYAASPSVTPSDAMFSGLSTEAAQLAEPGYVVSPISTIFFTAASSVVMALALTLVCELVITRRVAALGEIKHLPHELEQLDSSSAGGSARERRATRWASVLLLAYVALVLLALIPSWSPLRTADGELEGGPVFAGIAVISSLMFIVAGVVYGKLSGRITSVQNDLPKHMAHGVHELAPIIVLFLVISQFTAYFNWTNLARVMSIKGAELLQQVNMPTLLLLLLIIVTVSVLDVVTLGGAAMYAMVGLVLVPMLFSVGVSPETTQTVYRIGDSITNPVNPFNPYFLWVLTLLKRYLPNAGIGTLASMTVPLALGAGAIWIVFFLIWTALGIPLGP</sequence>
<feature type="transmembrane region" description="Helical" evidence="1">
    <location>
        <begin position="457"/>
        <end position="472"/>
    </location>
</feature>
<evidence type="ECO:0000313" key="2">
    <source>
        <dbReference type="EMBL" id="MBK1783778.1"/>
    </source>
</evidence>
<protein>
    <submittedName>
        <fullName evidence="2">AbgT family transporter</fullName>
    </submittedName>
</protein>
<feature type="transmembrane region" description="Helical" evidence="1">
    <location>
        <begin position="164"/>
        <end position="182"/>
    </location>
</feature>
<keyword evidence="1" id="KW-1133">Transmembrane helix</keyword>
<dbReference type="PANTHER" id="PTHR30282:SF0">
    <property type="entry name" value="P-AMINOBENZOYL-GLUTAMATE TRANSPORT PROTEIN"/>
    <property type="match status" value="1"/>
</dbReference>
<comment type="caution">
    <text evidence="2">The sequence shown here is derived from an EMBL/GenBank/DDBJ whole genome shotgun (WGS) entry which is preliminary data.</text>
</comment>
<keyword evidence="3" id="KW-1185">Reference proteome</keyword>
<feature type="transmembrane region" description="Helical" evidence="1">
    <location>
        <begin position="86"/>
        <end position="111"/>
    </location>
</feature>
<dbReference type="AlphaFoldDB" id="A0A934V4N7"/>
<dbReference type="RefSeq" id="WP_200315338.1">
    <property type="nucleotide sequence ID" value="NZ_JAENJH010000001.1"/>
</dbReference>
<feature type="transmembrane region" description="Helical" evidence="1">
    <location>
        <begin position="484"/>
        <end position="505"/>
    </location>
</feature>
<feature type="transmembrane region" description="Helical" evidence="1">
    <location>
        <begin position="32"/>
        <end position="52"/>
    </location>
</feature>
<dbReference type="PANTHER" id="PTHR30282">
    <property type="entry name" value="P-AMINOBENZOYL GLUTAMATE TRANSPORTER"/>
    <property type="match status" value="1"/>
</dbReference>